<evidence type="ECO:0000256" key="8">
    <source>
        <dbReference type="ARBA" id="ARBA00034708"/>
    </source>
</evidence>
<protein>
    <submittedName>
        <fullName evidence="10">UPF0187 protein YneE</fullName>
    </submittedName>
</protein>
<evidence type="ECO:0000256" key="9">
    <source>
        <dbReference type="SAM" id="Phobius"/>
    </source>
</evidence>
<keyword evidence="11" id="KW-1185">Reference proteome</keyword>
<evidence type="ECO:0000256" key="2">
    <source>
        <dbReference type="ARBA" id="ARBA00022448"/>
    </source>
</evidence>
<feature type="transmembrane region" description="Helical" evidence="9">
    <location>
        <begin position="229"/>
        <end position="250"/>
    </location>
</feature>
<comment type="caution">
    <text evidence="10">The sequence shown here is derived from an EMBL/GenBank/DDBJ whole genome shotgun (WGS) entry which is preliminary data.</text>
</comment>
<evidence type="ECO:0000256" key="5">
    <source>
        <dbReference type="ARBA" id="ARBA00022989"/>
    </source>
</evidence>
<dbReference type="EMBL" id="BMIB01000003">
    <property type="protein sequence ID" value="GGH74302.1"/>
    <property type="molecule type" value="Genomic_DNA"/>
</dbReference>
<keyword evidence="5 9" id="KW-1133">Transmembrane helix</keyword>
<feature type="transmembrane region" description="Helical" evidence="9">
    <location>
        <begin position="43"/>
        <end position="62"/>
    </location>
</feature>
<evidence type="ECO:0000256" key="6">
    <source>
        <dbReference type="ARBA" id="ARBA00023065"/>
    </source>
</evidence>
<name>A0A917J1Y2_9BACT</name>
<dbReference type="Proteomes" id="UP000627292">
    <property type="component" value="Unassembled WGS sequence"/>
</dbReference>
<proteinExistence type="inferred from homology"/>
<dbReference type="PANTHER" id="PTHR33281">
    <property type="entry name" value="UPF0187 PROTEIN YNEE"/>
    <property type="match status" value="1"/>
</dbReference>
<sequence length="297" mass="33974">MILEHRIPAKYLLDIIKYELIIALLAGMGTRFLAVWFTDDLPVMPLGIPAFLGTSISVLLSFKMNQSYDRWWEGRKLWGSIVNDSRTLIIQLQSFMPVDQQLAVKKIAYRHIAWCYALGRSLRGLQTLKNTDHLLSGSEQKGVILQAHHPLAIMQLNARDLQRLRRNNAIDVLAHIHIQETIGRLTDSMGGVERINRTIFPSTYRLVLHFIIYLFIITLAISLKDISNLLVVPLLLLISAGFFFIEKIAFHLQDPFRNRPSDVPVTHIAEQIEKNIRQLLGEATIPEVSPPKNHYIM</sequence>
<evidence type="ECO:0000256" key="1">
    <source>
        <dbReference type="ARBA" id="ARBA00004651"/>
    </source>
</evidence>
<reference evidence="10" key="2">
    <citation type="submission" date="2020-09" db="EMBL/GenBank/DDBJ databases">
        <authorList>
            <person name="Sun Q."/>
            <person name="Zhou Y."/>
        </authorList>
    </citation>
    <scope>NUCLEOTIDE SEQUENCE</scope>
    <source>
        <strain evidence="10">CGMCC 1.15290</strain>
    </source>
</reference>
<evidence type="ECO:0000256" key="3">
    <source>
        <dbReference type="ARBA" id="ARBA00022475"/>
    </source>
</evidence>
<evidence type="ECO:0000256" key="7">
    <source>
        <dbReference type="ARBA" id="ARBA00023136"/>
    </source>
</evidence>
<accession>A0A917J1Y2</accession>
<dbReference type="GO" id="GO:0005886">
    <property type="term" value="C:plasma membrane"/>
    <property type="evidence" value="ECO:0007669"/>
    <property type="project" value="UniProtKB-SubCell"/>
</dbReference>
<organism evidence="10 11">
    <name type="scientific">Filimonas zeae</name>
    <dbReference type="NCBI Taxonomy" id="1737353"/>
    <lineage>
        <taxon>Bacteria</taxon>
        <taxon>Pseudomonadati</taxon>
        <taxon>Bacteroidota</taxon>
        <taxon>Chitinophagia</taxon>
        <taxon>Chitinophagales</taxon>
        <taxon>Chitinophagaceae</taxon>
        <taxon>Filimonas</taxon>
    </lineage>
</organism>
<keyword evidence="4 9" id="KW-0812">Transmembrane</keyword>
<comment type="subcellular location">
    <subcellularLocation>
        <location evidence="1">Cell membrane</location>
        <topology evidence="1">Multi-pass membrane protein</topology>
    </subcellularLocation>
</comment>
<reference evidence="10" key="1">
    <citation type="journal article" date="2014" name="Int. J. Syst. Evol. Microbiol.">
        <title>Complete genome sequence of Corynebacterium casei LMG S-19264T (=DSM 44701T), isolated from a smear-ripened cheese.</title>
        <authorList>
            <consortium name="US DOE Joint Genome Institute (JGI-PGF)"/>
            <person name="Walter F."/>
            <person name="Albersmeier A."/>
            <person name="Kalinowski J."/>
            <person name="Ruckert C."/>
        </authorList>
    </citation>
    <scope>NUCLEOTIDE SEQUENCE</scope>
    <source>
        <strain evidence="10">CGMCC 1.15290</strain>
    </source>
</reference>
<evidence type="ECO:0000313" key="11">
    <source>
        <dbReference type="Proteomes" id="UP000627292"/>
    </source>
</evidence>
<gene>
    <name evidence="10" type="primary">yneE</name>
    <name evidence="10" type="ORF">GCM10011379_36780</name>
</gene>
<dbReference type="PANTHER" id="PTHR33281:SF19">
    <property type="entry name" value="VOLTAGE-DEPENDENT ANION CHANNEL-FORMING PROTEIN YNEE"/>
    <property type="match status" value="1"/>
</dbReference>
<comment type="similarity">
    <text evidence="8">Belongs to the anion channel-forming bestrophin (TC 1.A.46) family.</text>
</comment>
<dbReference type="AlphaFoldDB" id="A0A917J1Y2"/>
<evidence type="ECO:0000313" key="10">
    <source>
        <dbReference type="EMBL" id="GGH74302.1"/>
    </source>
</evidence>
<keyword evidence="2" id="KW-0813">Transport</keyword>
<keyword evidence="6" id="KW-0406">Ion transport</keyword>
<dbReference type="InterPro" id="IPR044669">
    <property type="entry name" value="YneE/VCCN1/2-like"/>
</dbReference>
<feature type="transmembrane region" description="Helical" evidence="9">
    <location>
        <begin position="20"/>
        <end position="37"/>
    </location>
</feature>
<feature type="transmembrane region" description="Helical" evidence="9">
    <location>
        <begin position="204"/>
        <end position="223"/>
    </location>
</feature>
<dbReference type="RefSeq" id="WP_188954944.1">
    <property type="nucleotide sequence ID" value="NZ_BMIB01000003.1"/>
</dbReference>
<keyword evidence="3" id="KW-1003">Cell membrane</keyword>
<keyword evidence="7 9" id="KW-0472">Membrane</keyword>
<evidence type="ECO:0000256" key="4">
    <source>
        <dbReference type="ARBA" id="ARBA00022692"/>
    </source>
</evidence>
<dbReference type="Pfam" id="PF25539">
    <property type="entry name" value="Bestrophin_2"/>
    <property type="match status" value="1"/>
</dbReference>
<dbReference type="GO" id="GO:0005254">
    <property type="term" value="F:chloride channel activity"/>
    <property type="evidence" value="ECO:0007669"/>
    <property type="project" value="InterPro"/>
</dbReference>